<organism evidence="2 3">
    <name type="scientific">Candidatus Woesebacteria bacterium GW2011_GWA2_40_7b</name>
    <dbReference type="NCBI Taxonomy" id="1618563"/>
    <lineage>
        <taxon>Bacteria</taxon>
        <taxon>Candidatus Woeseibacteriota</taxon>
    </lineage>
</organism>
<dbReference type="InterPro" id="IPR013216">
    <property type="entry name" value="Methyltransf_11"/>
</dbReference>
<evidence type="ECO:0000313" key="2">
    <source>
        <dbReference type="EMBL" id="KKR70873.1"/>
    </source>
</evidence>
<dbReference type="GO" id="GO:0008757">
    <property type="term" value="F:S-adenosylmethionine-dependent methyltransferase activity"/>
    <property type="evidence" value="ECO:0007669"/>
    <property type="project" value="InterPro"/>
</dbReference>
<protein>
    <recommendedName>
        <fullName evidence="1">Methyltransferase type 11 domain-containing protein</fullName>
    </recommendedName>
</protein>
<dbReference type="CDD" id="cd02440">
    <property type="entry name" value="AdoMet_MTases"/>
    <property type="match status" value="1"/>
</dbReference>
<accession>A0A0G0T1F6</accession>
<dbReference type="InterPro" id="IPR029063">
    <property type="entry name" value="SAM-dependent_MTases_sf"/>
</dbReference>
<reference evidence="2 3" key="1">
    <citation type="journal article" date="2015" name="Nature">
        <title>rRNA introns, odd ribosomes, and small enigmatic genomes across a large radiation of phyla.</title>
        <authorList>
            <person name="Brown C.T."/>
            <person name="Hug L.A."/>
            <person name="Thomas B.C."/>
            <person name="Sharon I."/>
            <person name="Castelle C.J."/>
            <person name="Singh A."/>
            <person name="Wilkins M.J."/>
            <person name="Williams K.H."/>
            <person name="Banfield J.F."/>
        </authorList>
    </citation>
    <scope>NUCLEOTIDE SEQUENCE [LARGE SCALE GENOMIC DNA]</scope>
</reference>
<dbReference type="STRING" id="1618563.UU12_C0015G0009"/>
<evidence type="ECO:0000259" key="1">
    <source>
        <dbReference type="Pfam" id="PF08241"/>
    </source>
</evidence>
<sequence length="356" mass="41748">MAAKTVKNLNSKIYYQGQYWNDLPQVQNYIAKSITGDENKWWVEYFKQKYATTPFHHGLFLNCGDGRWEREFIDRKIVKTATAFDVSPDFIKKALLLRGKRKIEYILADANKVKLPKNKYDLIVNYAALHHTQYINRLCNVLANSLTQDGIFLNFDYVGPSRNQYPIVNWLILKLVNNTLPKNLKKTTLGYPHLPTMLATDPTEAIHSNLIVDSVSRFFNITEKRNTGGGIAYEILTHNTNLNKKIISLKKSKKHIQRLLKLDRIFTTLKIVPVYFSFFIASKKSQRDVKTAYFQQIENIREKYSLKLENTYTLFNFLVMFKHYRSWRKRAKMTGDYMIYTLARVASLFLAFLKHI</sequence>
<dbReference type="EMBL" id="LBZK01000015">
    <property type="protein sequence ID" value="KKR70873.1"/>
    <property type="molecule type" value="Genomic_DNA"/>
</dbReference>
<evidence type="ECO:0000313" key="3">
    <source>
        <dbReference type="Proteomes" id="UP000034562"/>
    </source>
</evidence>
<dbReference type="Gene3D" id="3.40.50.150">
    <property type="entry name" value="Vaccinia Virus protein VP39"/>
    <property type="match status" value="1"/>
</dbReference>
<comment type="caution">
    <text evidence="2">The sequence shown here is derived from an EMBL/GenBank/DDBJ whole genome shotgun (WGS) entry which is preliminary data.</text>
</comment>
<dbReference type="SUPFAM" id="SSF53335">
    <property type="entry name" value="S-adenosyl-L-methionine-dependent methyltransferases"/>
    <property type="match status" value="1"/>
</dbReference>
<dbReference type="Proteomes" id="UP000034562">
    <property type="component" value="Unassembled WGS sequence"/>
</dbReference>
<proteinExistence type="predicted"/>
<gene>
    <name evidence="2" type="ORF">UU12_C0015G0009</name>
</gene>
<dbReference type="AlphaFoldDB" id="A0A0G0T1F6"/>
<name>A0A0G0T1F6_9BACT</name>
<feature type="domain" description="Methyltransferase type 11" evidence="1">
    <location>
        <begin position="63"/>
        <end position="153"/>
    </location>
</feature>
<dbReference type="Pfam" id="PF08241">
    <property type="entry name" value="Methyltransf_11"/>
    <property type="match status" value="1"/>
</dbReference>